<proteinExistence type="predicted"/>
<dbReference type="RefSeq" id="WP_309153197.1">
    <property type="nucleotide sequence ID" value="NZ_CP133568.1"/>
</dbReference>
<reference evidence="1 2" key="1">
    <citation type="submission" date="2023-08" db="EMBL/GenBank/DDBJ databases">
        <title>The whole genome sequence of Lysobacter yananisis.</title>
        <authorList>
            <person name="Sun H."/>
        </authorList>
    </citation>
    <scope>NUCLEOTIDE SEQUENCE [LARGE SCALE GENOMIC DNA]</scope>
    <source>
        <strain evidence="1 2">SNNU513</strain>
    </source>
</reference>
<gene>
    <name evidence="1" type="ORF">RDV84_09430</name>
</gene>
<evidence type="ECO:0000313" key="1">
    <source>
        <dbReference type="EMBL" id="WMT05045.1"/>
    </source>
</evidence>
<keyword evidence="2" id="KW-1185">Reference proteome</keyword>
<evidence type="ECO:0000313" key="2">
    <source>
        <dbReference type="Proteomes" id="UP001229313"/>
    </source>
</evidence>
<accession>A0ABY9PD94</accession>
<sequence length="199" mass="22679">MTRISLTDFIDVVSKSGTPKATKVAQIKNRPEYGPAQDFYKIFRDGVVELHKQDGDKIDLKNILLKTADSKRLDHYPGMIKGYSKWWGKKTLAWFPPPTTTYSNLGIEISVNPELGLTIDDTNYIIKMYMKSEKLTKLRTEIITELMEKSLRPLIKNKAKVVVLDVKNSKPFEYVPGKKALKPMIDAELAYIASLWPSL</sequence>
<organism evidence="1 2">
    <name type="scientific">Lysobacter yananisis</name>
    <dbReference type="NCBI Taxonomy" id="1003114"/>
    <lineage>
        <taxon>Bacteria</taxon>
        <taxon>Pseudomonadati</taxon>
        <taxon>Pseudomonadota</taxon>
        <taxon>Gammaproteobacteria</taxon>
        <taxon>Lysobacterales</taxon>
        <taxon>Lysobacteraceae</taxon>
        <taxon>Lysobacter</taxon>
    </lineage>
</organism>
<dbReference type="EMBL" id="CP133568">
    <property type="protein sequence ID" value="WMT05045.1"/>
    <property type="molecule type" value="Genomic_DNA"/>
</dbReference>
<protein>
    <submittedName>
        <fullName evidence="1">Uncharacterized protein</fullName>
    </submittedName>
</protein>
<dbReference type="Proteomes" id="UP001229313">
    <property type="component" value="Chromosome"/>
</dbReference>
<name>A0ABY9PD94_9GAMM</name>